<dbReference type="GO" id="GO:0016746">
    <property type="term" value="F:acyltransferase activity"/>
    <property type="evidence" value="ECO:0007669"/>
    <property type="project" value="UniProtKB-KW"/>
</dbReference>
<dbReference type="PANTHER" id="PTHR36837:SF5">
    <property type="entry name" value="POLY-3-HYDROXYBUTYRATE SYNTHASE"/>
    <property type="match status" value="1"/>
</dbReference>
<evidence type="ECO:0000256" key="3">
    <source>
        <dbReference type="SAM" id="MobiDB-lite"/>
    </source>
</evidence>
<evidence type="ECO:0000259" key="4">
    <source>
        <dbReference type="Pfam" id="PF00561"/>
    </source>
</evidence>
<keyword evidence="7" id="KW-1185">Reference proteome</keyword>
<dbReference type="Proteomes" id="UP000291591">
    <property type="component" value="Unassembled WGS sequence"/>
</dbReference>
<dbReference type="Pfam" id="PF07167">
    <property type="entry name" value="PhaC_N"/>
    <property type="match status" value="1"/>
</dbReference>
<dbReference type="Gene3D" id="3.40.50.1820">
    <property type="entry name" value="alpha/beta hydrolase"/>
    <property type="match status" value="2"/>
</dbReference>
<evidence type="ECO:0000313" key="6">
    <source>
        <dbReference type="EMBL" id="RZT85936.1"/>
    </source>
</evidence>
<keyword evidence="1" id="KW-0808">Transferase</keyword>
<dbReference type="InterPro" id="IPR051321">
    <property type="entry name" value="PHA/PHB_synthase"/>
</dbReference>
<dbReference type="EMBL" id="SHKL01000001">
    <property type="protein sequence ID" value="RZT85936.1"/>
    <property type="molecule type" value="Genomic_DNA"/>
</dbReference>
<accession>A0A4Q7UVU5</accession>
<dbReference type="PRINTS" id="PR00111">
    <property type="entry name" value="ABHYDROLASE"/>
</dbReference>
<gene>
    <name evidence="6" type="ORF">EV383_2823</name>
</gene>
<proteinExistence type="predicted"/>
<evidence type="ECO:0000256" key="2">
    <source>
        <dbReference type="ARBA" id="ARBA00023315"/>
    </source>
</evidence>
<feature type="domain" description="Poly-beta-hydroxybutyrate polymerase N-terminal" evidence="5">
    <location>
        <begin position="98"/>
        <end position="266"/>
    </location>
</feature>
<keyword evidence="2" id="KW-0012">Acyltransferase</keyword>
<organism evidence="6 7">
    <name type="scientific">Pseudonocardia sediminis</name>
    <dbReference type="NCBI Taxonomy" id="1397368"/>
    <lineage>
        <taxon>Bacteria</taxon>
        <taxon>Bacillati</taxon>
        <taxon>Actinomycetota</taxon>
        <taxon>Actinomycetes</taxon>
        <taxon>Pseudonocardiales</taxon>
        <taxon>Pseudonocardiaceae</taxon>
        <taxon>Pseudonocardia</taxon>
    </lineage>
</organism>
<feature type="domain" description="AB hydrolase-1" evidence="4">
    <location>
        <begin position="530"/>
        <end position="727"/>
    </location>
</feature>
<dbReference type="GO" id="GO:0042619">
    <property type="term" value="P:poly-hydroxybutyrate biosynthetic process"/>
    <property type="evidence" value="ECO:0007669"/>
    <property type="project" value="InterPro"/>
</dbReference>
<dbReference type="InterPro" id="IPR029058">
    <property type="entry name" value="AB_hydrolase_fold"/>
</dbReference>
<dbReference type="SUPFAM" id="SSF53474">
    <property type="entry name" value="alpha/beta-Hydrolases"/>
    <property type="match status" value="2"/>
</dbReference>
<dbReference type="InterPro" id="IPR000073">
    <property type="entry name" value="AB_hydrolase_1"/>
</dbReference>
<evidence type="ECO:0000259" key="5">
    <source>
        <dbReference type="Pfam" id="PF07167"/>
    </source>
</evidence>
<feature type="region of interest" description="Disordered" evidence="3">
    <location>
        <begin position="1"/>
        <end position="30"/>
    </location>
</feature>
<reference evidence="6 7" key="1">
    <citation type="submission" date="2019-02" db="EMBL/GenBank/DDBJ databases">
        <title>Sequencing the genomes of 1000 actinobacteria strains.</title>
        <authorList>
            <person name="Klenk H.-P."/>
        </authorList>
    </citation>
    <scope>NUCLEOTIDE SEQUENCE [LARGE SCALE GENOMIC DNA]</scope>
    <source>
        <strain evidence="6 7">DSM 45779</strain>
    </source>
</reference>
<protein>
    <submittedName>
        <fullName evidence="6">Poly(3-hydroxyalkanoate) depolymerase</fullName>
    </submittedName>
</protein>
<dbReference type="Pfam" id="PF00561">
    <property type="entry name" value="Abhydrolase_1"/>
    <property type="match status" value="1"/>
</dbReference>
<comment type="caution">
    <text evidence="6">The sequence shown here is derived from an EMBL/GenBank/DDBJ whole genome shotgun (WGS) entry which is preliminary data.</text>
</comment>
<sequence length="759" mass="80086">MRKGPRPDDATTAGPDVPTSGVVTPAGTDGADNAAALDTLMVDGALGPGHRLIPVGSGARLAGRLLRRPGAVASRTRELTAELAEVAVGRSTRTSAKRDRRFTDPAWSSNPVLRRIVQAYLAAGGSARALLADAGLDWRDRTRLELAVDNVIAGLAPSNNPLVNPSAWKAVIDSGGGSIVTGLRNLVTDLVSAPRIPAMVRPDAYEVGVDLAVTPGAVVLRTETFELIRYAPQTATVATRPVLVVPPVINKYYLVDLAPGRSLAEFLVQGGQQVLVVSWRNPDARHREWDLDTYGRAIEDALDAALAVTGADAATLLGFCSGGTLQSITLAALAHRGQLGKVAGFAVAVCVLDQTRAGVGAALVDDTTAKAAVAASRARGYLDGRTLAEVFAWLKPDDLVWSYWVNNYLLGRDPARFDILFWNADTTRMAAGLHRDFIELALTNALVSPGTATMSGRPVDLSDIDVDGYVVAGATDHICPWQSCYRSAGLFGGTTRFVLSTGGHIAATVNPPGNPRSSFQAGEDVGDPAVTVVRFDPPGAGGSPLPGRPYRMRGLALAMTGLLDTLGHERVDVLGISWGGAVAQQFAHTAGDRCRRLVLVATGTGSLMVPAGPGVLATMATPRRHLDPGFLRRVAPGIYGGVARDDPERVVAIMRRHSRGGSWRGYACQLLAGAGWTSLAFLPRLRQPTLVLAGDDDPIIPLANAHIMTTLIPGARLHVYRGGHIDLVAAPERLAPVVEEFLGHRTPTPDSPRPREDLT</sequence>
<name>A0A4Q7UVU5_PSEST</name>
<evidence type="ECO:0000313" key="7">
    <source>
        <dbReference type="Proteomes" id="UP000291591"/>
    </source>
</evidence>
<dbReference type="InterPro" id="IPR010941">
    <property type="entry name" value="PhaC_N"/>
</dbReference>
<evidence type="ECO:0000256" key="1">
    <source>
        <dbReference type="ARBA" id="ARBA00022679"/>
    </source>
</evidence>
<dbReference type="PANTHER" id="PTHR36837">
    <property type="entry name" value="POLY(3-HYDROXYALKANOATE) POLYMERASE SUBUNIT PHAC"/>
    <property type="match status" value="1"/>
</dbReference>
<dbReference type="AlphaFoldDB" id="A0A4Q7UVU5"/>